<keyword evidence="1" id="KW-0812">Transmembrane</keyword>
<gene>
    <name evidence="2" type="ORF">MARGE09_P0401</name>
</gene>
<keyword evidence="1" id="KW-0472">Membrane</keyword>
<evidence type="ECO:0000256" key="1">
    <source>
        <dbReference type="SAM" id="Phobius"/>
    </source>
</evidence>
<dbReference type="EMBL" id="AP023086">
    <property type="protein sequence ID" value="BCD96202.1"/>
    <property type="molecule type" value="Genomic_DNA"/>
</dbReference>
<feature type="transmembrane region" description="Helical" evidence="1">
    <location>
        <begin position="68"/>
        <end position="87"/>
    </location>
</feature>
<evidence type="ECO:0000313" key="2">
    <source>
        <dbReference type="EMBL" id="BCD96202.1"/>
    </source>
</evidence>
<dbReference type="RefSeq" id="WP_236985708.1">
    <property type="nucleotide sequence ID" value="NZ_AP023086.1"/>
</dbReference>
<organism evidence="2 3">
    <name type="scientific">Marinagarivorans cellulosilyticus</name>
    <dbReference type="NCBI Taxonomy" id="2721545"/>
    <lineage>
        <taxon>Bacteria</taxon>
        <taxon>Pseudomonadati</taxon>
        <taxon>Pseudomonadota</taxon>
        <taxon>Gammaproteobacteria</taxon>
        <taxon>Cellvibrionales</taxon>
        <taxon>Cellvibrionaceae</taxon>
        <taxon>Marinagarivorans</taxon>
    </lineage>
</organism>
<sequence length="136" mass="15137">MTQNIYETPNSDVSSDSGEAVSLTPKEILLSFKGRIRRATYWKYLLSMFVAIFVLMFLLATLGINEDAIAGVFVILYIPLIWASLAIQAKRWHDRDKSAWFILISLIPVIGPIWAFVENGCLAGTDGANRFGPPEA</sequence>
<evidence type="ECO:0000313" key="3">
    <source>
        <dbReference type="Proteomes" id="UP001320119"/>
    </source>
</evidence>
<dbReference type="AlphaFoldDB" id="A0AAN1WEP5"/>
<protein>
    <recommendedName>
        <fullName evidence="4">DUF805 domain-containing protein</fullName>
    </recommendedName>
</protein>
<name>A0AAN1WEP5_9GAMM</name>
<evidence type="ECO:0008006" key="4">
    <source>
        <dbReference type="Google" id="ProtNLM"/>
    </source>
</evidence>
<proteinExistence type="predicted"/>
<dbReference type="Pfam" id="PF05656">
    <property type="entry name" value="DUF805"/>
    <property type="match status" value="1"/>
</dbReference>
<feature type="transmembrane region" description="Helical" evidence="1">
    <location>
        <begin position="99"/>
        <end position="117"/>
    </location>
</feature>
<dbReference type="KEGG" id="marq:MARGE09_P0401"/>
<feature type="transmembrane region" description="Helical" evidence="1">
    <location>
        <begin position="41"/>
        <end position="62"/>
    </location>
</feature>
<dbReference type="Proteomes" id="UP001320119">
    <property type="component" value="Chromosome"/>
</dbReference>
<dbReference type="PANTHER" id="PTHR34980">
    <property type="entry name" value="INNER MEMBRANE PROTEIN-RELATED-RELATED"/>
    <property type="match status" value="1"/>
</dbReference>
<dbReference type="GO" id="GO:0005886">
    <property type="term" value="C:plasma membrane"/>
    <property type="evidence" value="ECO:0007669"/>
    <property type="project" value="TreeGrafter"/>
</dbReference>
<keyword evidence="1" id="KW-1133">Transmembrane helix</keyword>
<keyword evidence="3" id="KW-1185">Reference proteome</keyword>
<accession>A0AAN1WEP5</accession>
<dbReference type="PANTHER" id="PTHR34980:SF3">
    <property type="entry name" value="BLR8105 PROTEIN"/>
    <property type="match status" value="1"/>
</dbReference>
<dbReference type="InterPro" id="IPR008523">
    <property type="entry name" value="DUF805"/>
</dbReference>
<reference evidence="2 3" key="1">
    <citation type="journal article" date="2022" name="IScience">
        <title>An ultrasensitive nanofiber-based assay for enzymatic hydrolysis and deep-sea microbial degradation of cellulose.</title>
        <authorList>
            <person name="Tsudome M."/>
            <person name="Tachioka M."/>
            <person name="Miyazaki M."/>
            <person name="Uchimura K."/>
            <person name="Tsuda M."/>
            <person name="Takaki Y."/>
            <person name="Deguchi S."/>
        </authorList>
    </citation>
    <scope>NUCLEOTIDE SEQUENCE [LARGE SCALE GENOMIC DNA]</scope>
    <source>
        <strain evidence="2 3">GE09</strain>
    </source>
</reference>